<feature type="repeat" description="WD" evidence="3">
    <location>
        <begin position="269"/>
        <end position="308"/>
    </location>
</feature>
<dbReference type="AlphaFoldDB" id="A0AAF0FDT9"/>
<dbReference type="Proteomes" id="UP001214628">
    <property type="component" value="Chromosome 5"/>
</dbReference>
<feature type="repeat" description="WD" evidence="3">
    <location>
        <begin position="389"/>
        <end position="423"/>
    </location>
</feature>
<dbReference type="InterPro" id="IPR020472">
    <property type="entry name" value="WD40_PAC1"/>
</dbReference>
<dbReference type="CDD" id="cd00200">
    <property type="entry name" value="WD40"/>
    <property type="match status" value="1"/>
</dbReference>
<dbReference type="SUPFAM" id="SSF81383">
    <property type="entry name" value="F-box domain"/>
    <property type="match status" value="1"/>
</dbReference>
<dbReference type="Pfam" id="PF00400">
    <property type="entry name" value="WD40"/>
    <property type="match status" value="5"/>
</dbReference>
<feature type="repeat" description="WD" evidence="3">
    <location>
        <begin position="224"/>
        <end position="253"/>
    </location>
</feature>
<dbReference type="GO" id="GO:0043130">
    <property type="term" value="F:ubiquitin binding"/>
    <property type="evidence" value="ECO:0007669"/>
    <property type="project" value="TreeGrafter"/>
</dbReference>
<dbReference type="SMART" id="SM00320">
    <property type="entry name" value="WD40"/>
    <property type="match status" value="7"/>
</dbReference>
<name>A0AAF0FDT9_9BASI</name>
<gene>
    <name evidence="5" type="ORF">MPSI1_003359</name>
</gene>
<dbReference type="PROSITE" id="PS50294">
    <property type="entry name" value="WD_REPEATS_REGION"/>
    <property type="match status" value="3"/>
</dbReference>
<sequence>MSPKDSVMDELYGAPTNTNLSMYYDAMLPILTPAHFETRTPMLTWRGDSQTKTSCIDFLACLPKELALNTLALLHDHHDVLRAASVNRTWNRLASDPWLWKEMFYRNPGWEIRWDMLAQVASTSSETCVLSARPSIHTHWKAFYRGRHALDRRWNALRGSPHNHKTFAHFRPNVVRLRGHSDSVYCCNIDSGLGAGNVGYVLSGSRDKTVRVWDSATGECVSVLSGHEGSVVCMISRNGTLVTGSSDGTARIWVATDTLRSNYVMQNVLRGHKGGVLDVSMDDTYIITASRDKTLRVWRRSTAELVHVYTQHKAPVNACSLDGGIAVSGAGDGSLHVWLVDTGKLLQTINEPRCGIATVILRDNVVFAGSSDHFIRLWDRSTGQCLAAFQAHTHLVRAITYDAARHWLVSGGWDKKTRLWSMDLLSHPPHGSKPMPELALELGMHQARVFAVAIDTTRIISACEDSTLWITNFGKQGLPTHIYA</sequence>
<evidence type="ECO:0000256" key="1">
    <source>
        <dbReference type="ARBA" id="ARBA00022574"/>
    </source>
</evidence>
<dbReference type="Gene3D" id="1.20.1280.50">
    <property type="match status" value="1"/>
</dbReference>
<organism evidence="5 6">
    <name type="scientific">Malassezia psittaci</name>
    <dbReference type="NCBI Taxonomy" id="1821823"/>
    <lineage>
        <taxon>Eukaryota</taxon>
        <taxon>Fungi</taxon>
        <taxon>Dikarya</taxon>
        <taxon>Basidiomycota</taxon>
        <taxon>Ustilaginomycotina</taxon>
        <taxon>Malasseziomycetes</taxon>
        <taxon>Malasseziales</taxon>
        <taxon>Malasseziaceae</taxon>
        <taxon>Malassezia</taxon>
    </lineage>
</organism>
<proteinExistence type="predicted"/>
<accession>A0AAF0FDT9</accession>
<dbReference type="GO" id="GO:0043161">
    <property type="term" value="P:proteasome-mediated ubiquitin-dependent protein catabolic process"/>
    <property type="evidence" value="ECO:0007669"/>
    <property type="project" value="TreeGrafter"/>
</dbReference>
<dbReference type="GO" id="GO:0010992">
    <property type="term" value="P:ubiquitin recycling"/>
    <property type="evidence" value="ECO:0007669"/>
    <property type="project" value="TreeGrafter"/>
</dbReference>
<dbReference type="GO" id="GO:0005737">
    <property type="term" value="C:cytoplasm"/>
    <property type="evidence" value="ECO:0007669"/>
    <property type="project" value="TreeGrafter"/>
</dbReference>
<evidence type="ECO:0000313" key="6">
    <source>
        <dbReference type="Proteomes" id="UP001214628"/>
    </source>
</evidence>
<dbReference type="EMBL" id="CP118379">
    <property type="protein sequence ID" value="WFD44689.1"/>
    <property type="molecule type" value="Genomic_DNA"/>
</dbReference>
<feature type="domain" description="F-box" evidence="4">
    <location>
        <begin position="60"/>
        <end position="105"/>
    </location>
</feature>
<dbReference type="InterPro" id="IPR036322">
    <property type="entry name" value="WD40_repeat_dom_sf"/>
</dbReference>
<keyword evidence="2" id="KW-0677">Repeat</keyword>
<protein>
    <recommendedName>
        <fullName evidence="4">F-box domain-containing protein</fullName>
    </recommendedName>
</protein>
<evidence type="ECO:0000256" key="3">
    <source>
        <dbReference type="PROSITE-ProRule" id="PRU00221"/>
    </source>
</evidence>
<evidence type="ECO:0000313" key="5">
    <source>
        <dbReference type="EMBL" id="WFD44689.1"/>
    </source>
</evidence>
<dbReference type="Pfam" id="PF12937">
    <property type="entry name" value="F-box-like"/>
    <property type="match status" value="1"/>
</dbReference>
<keyword evidence="1 3" id="KW-0853">WD repeat</keyword>
<dbReference type="InterPro" id="IPR036047">
    <property type="entry name" value="F-box-like_dom_sf"/>
</dbReference>
<dbReference type="Gene3D" id="2.130.10.10">
    <property type="entry name" value="YVTN repeat-like/Quinoprotein amine dehydrogenase"/>
    <property type="match status" value="2"/>
</dbReference>
<dbReference type="GO" id="GO:0005634">
    <property type="term" value="C:nucleus"/>
    <property type="evidence" value="ECO:0007669"/>
    <property type="project" value="TreeGrafter"/>
</dbReference>
<dbReference type="InterPro" id="IPR001680">
    <property type="entry name" value="WD40_rpt"/>
</dbReference>
<keyword evidence="6" id="KW-1185">Reference proteome</keyword>
<dbReference type="SUPFAM" id="SSF50978">
    <property type="entry name" value="WD40 repeat-like"/>
    <property type="match status" value="1"/>
</dbReference>
<feature type="repeat" description="WD" evidence="3">
    <location>
        <begin position="177"/>
        <end position="223"/>
    </location>
</feature>
<evidence type="ECO:0000256" key="2">
    <source>
        <dbReference type="ARBA" id="ARBA00022737"/>
    </source>
</evidence>
<evidence type="ECO:0000259" key="4">
    <source>
        <dbReference type="Pfam" id="PF12937"/>
    </source>
</evidence>
<dbReference type="PRINTS" id="PR00320">
    <property type="entry name" value="GPROTEINBRPT"/>
</dbReference>
<reference evidence="5" key="1">
    <citation type="submission" date="2023-02" db="EMBL/GenBank/DDBJ databases">
        <title>Mating type loci evolution in Malassezia.</title>
        <authorList>
            <person name="Coelho M.A."/>
        </authorList>
    </citation>
    <scope>NUCLEOTIDE SEQUENCE</scope>
    <source>
        <strain evidence="5">CBS 14136</strain>
    </source>
</reference>
<feature type="repeat" description="WD" evidence="3">
    <location>
        <begin position="309"/>
        <end position="348"/>
    </location>
</feature>
<dbReference type="InterPro" id="IPR015943">
    <property type="entry name" value="WD40/YVTN_repeat-like_dom_sf"/>
</dbReference>
<dbReference type="PROSITE" id="PS50082">
    <property type="entry name" value="WD_REPEATS_2"/>
    <property type="match status" value="6"/>
</dbReference>
<dbReference type="PANTHER" id="PTHR19849">
    <property type="entry name" value="PHOSPHOLIPASE A-2-ACTIVATING PROTEIN"/>
    <property type="match status" value="1"/>
</dbReference>
<feature type="repeat" description="WD" evidence="3">
    <location>
        <begin position="364"/>
        <end position="388"/>
    </location>
</feature>
<dbReference type="InterPro" id="IPR001810">
    <property type="entry name" value="F-box_dom"/>
</dbReference>
<dbReference type="PANTHER" id="PTHR19849:SF1">
    <property type="entry name" value="F-BOX_WD REPEAT-CONTAINING PROTEIN 7"/>
    <property type="match status" value="1"/>
</dbReference>